<organism evidence="2 3">
    <name type="scientific">Deinococcus piscis</name>
    <dbReference type="NCBI Taxonomy" id="394230"/>
    <lineage>
        <taxon>Bacteria</taxon>
        <taxon>Thermotogati</taxon>
        <taxon>Deinococcota</taxon>
        <taxon>Deinococci</taxon>
        <taxon>Deinococcales</taxon>
        <taxon>Deinococcaceae</taxon>
        <taxon>Deinococcus</taxon>
    </lineage>
</organism>
<keyword evidence="3" id="KW-1185">Reference proteome</keyword>
<feature type="region of interest" description="Disordered" evidence="1">
    <location>
        <begin position="70"/>
        <end position="91"/>
    </location>
</feature>
<sequence length="117" mass="13107">MTTDPRTPEDQQTQAHMVPNEQREVTVRGNGQPKPAGTWDWYGSLDPAHHQGHQWMNTFSIGVFQWIPAGKSRPSQTKKGKSVKRFSAPVHAPHEAYEAATKFIEAQEALSAEEAQE</sequence>
<gene>
    <name evidence="2" type="ORF">GCM10017783_23120</name>
</gene>
<dbReference type="EMBL" id="BNAL01000038">
    <property type="protein sequence ID" value="GHG09976.1"/>
    <property type="molecule type" value="Genomic_DNA"/>
</dbReference>
<accession>A0ABQ3KB98</accession>
<dbReference type="RefSeq" id="WP_189643899.1">
    <property type="nucleotide sequence ID" value="NZ_BNAL01000038.1"/>
</dbReference>
<proteinExistence type="predicted"/>
<protein>
    <submittedName>
        <fullName evidence="2">Uncharacterized protein</fullName>
    </submittedName>
</protein>
<evidence type="ECO:0000313" key="3">
    <source>
        <dbReference type="Proteomes" id="UP000632154"/>
    </source>
</evidence>
<name>A0ABQ3KB98_9DEIO</name>
<comment type="caution">
    <text evidence="2">The sequence shown here is derived from an EMBL/GenBank/DDBJ whole genome shotgun (WGS) entry which is preliminary data.</text>
</comment>
<evidence type="ECO:0000313" key="2">
    <source>
        <dbReference type="EMBL" id="GHG09976.1"/>
    </source>
</evidence>
<reference evidence="3" key="1">
    <citation type="journal article" date="2019" name="Int. J. Syst. Evol. Microbiol.">
        <title>The Global Catalogue of Microorganisms (GCM) 10K type strain sequencing project: providing services to taxonomists for standard genome sequencing and annotation.</title>
        <authorList>
            <consortium name="The Broad Institute Genomics Platform"/>
            <consortium name="The Broad Institute Genome Sequencing Center for Infectious Disease"/>
            <person name="Wu L."/>
            <person name="Ma J."/>
        </authorList>
    </citation>
    <scope>NUCLEOTIDE SEQUENCE [LARGE SCALE GENOMIC DNA]</scope>
    <source>
        <strain evidence="3">CGMCC 1.18439</strain>
    </source>
</reference>
<evidence type="ECO:0000256" key="1">
    <source>
        <dbReference type="SAM" id="MobiDB-lite"/>
    </source>
</evidence>
<dbReference type="Proteomes" id="UP000632154">
    <property type="component" value="Unassembled WGS sequence"/>
</dbReference>